<accession>A0A3E0H2R3</accession>
<dbReference type="AlphaFoldDB" id="A0A3E0H2R3"/>
<keyword evidence="2 5" id="KW-0812">Transmembrane</keyword>
<evidence type="ECO:0000313" key="8">
    <source>
        <dbReference type="Proteomes" id="UP000256774"/>
    </source>
</evidence>
<dbReference type="GO" id="GO:0005886">
    <property type="term" value="C:plasma membrane"/>
    <property type="evidence" value="ECO:0007669"/>
    <property type="project" value="InterPro"/>
</dbReference>
<dbReference type="InterPro" id="IPR007452">
    <property type="entry name" value="TamB_C"/>
</dbReference>
<evidence type="ECO:0000256" key="3">
    <source>
        <dbReference type="ARBA" id="ARBA00022989"/>
    </source>
</evidence>
<comment type="caution">
    <text evidence="7">The sequence shown here is derived from an EMBL/GenBank/DDBJ whole genome shotgun (WGS) entry which is preliminary data.</text>
</comment>
<organism evidence="7 8">
    <name type="scientific">Paraperlucidibaca baekdonensis</name>
    <dbReference type="NCBI Taxonomy" id="748120"/>
    <lineage>
        <taxon>Bacteria</taxon>
        <taxon>Pseudomonadati</taxon>
        <taxon>Pseudomonadota</taxon>
        <taxon>Gammaproteobacteria</taxon>
        <taxon>Moraxellales</taxon>
        <taxon>Moraxellaceae</taxon>
        <taxon>Paraperlucidibaca</taxon>
    </lineage>
</organism>
<dbReference type="RefSeq" id="WP_116208749.1">
    <property type="nucleotide sequence ID" value="NZ_QUNR01000004.1"/>
</dbReference>
<evidence type="ECO:0000256" key="4">
    <source>
        <dbReference type="ARBA" id="ARBA00023136"/>
    </source>
</evidence>
<gene>
    <name evidence="7" type="ORF">DFR26_1935</name>
</gene>
<reference evidence="7 8" key="1">
    <citation type="submission" date="2018-08" db="EMBL/GenBank/DDBJ databases">
        <title>Genomic Encyclopedia of Type Strains, Phase IV (KMG-IV): sequencing the most valuable type-strain genomes for metagenomic binning, comparative biology and taxonomic classification.</title>
        <authorList>
            <person name="Goeker M."/>
        </authorList>
    </citation>
    <scope>NUCLEOTIDE SEQUENCE [LARGE SCALE GENOMIC DNA]</scope>
    <source>
        <strain evidence="7 8">DSM 26022</strain>
    </source>
</reference>
<feature type="transmembrane region" description="Helical" evidence="5">
    <location>
        <begin position="21"/>
        <end position="39"/>
    </location>
</feature>
<evidence type="ECO:0000256" key="5">
    <source>
        <dbReference type="SAM" id="Phobius"/>
    </source>
</evidence>
<dbReference type="Pfam" id="PF04357">
    <property type="entry name" value="TamB"/>
    <property type="match status" value="1"/>
</dbReference>
<evidence type="ECO:0000256" key="1">
    <source>
        <dbReference type="ARBA" id="ARBA00004167"/>
    </source>
</evidence>
<sequence>MTAVSAPRRGLRWAGRVLRTGAFYLLLLILLALGAMLFSESAPRWLWQQAKPAVPGLELNGIGGSLAGGLTLESLSWRNESLAVRVEQLSVAVRFRALLRGQLALDYVRSERVAVTVLKPSEPAVFVPPRLALPFAWALPELAINTLQWTAYNAEPVQLESLALDAEGEATGVTVHRLSAAYARWQLAAQAALNLRDQWPLAATLMLNGPDLASQRIQLDGDLSVLRARLRGPAQYPIALEARVNALLPTLPFRGRLSWPQWQPPGQDDWRLEPGAMTFAGSTAQGELALDLRASLREQSTLDWPANAPRRAHLSGPLRWRLEQGALQATLAWVGQMGRAPWRVSARYQQDHPEHTQLAMSLADAQINVSGWPSSGIKARVAIARLQRFQSSVAGAFNAQATWRGHWPDGQGKIQLNLSNLGAPGSATPWLSSAQLRMDGGLAAHRVTAQVHAPAATLSLSATGTALLAEKRWHGQLASATLTPAQGRWQLRKPAAIELSADTSALAPACWRQVDPALSAWQVCTDATLSPQQWLATLRATAPTGGELEATLRRDPSAADPALDADVRWQAINLAALPMALPDNLSLTGQSQGQVRVSGSLAEPRVHGQWGLDASVQWPRYGLSWPSVNLDGELLGQRTRFSAALTDTSAGTLAITGEAAWQPALTLAMQVTGDQLAFAYAPWVQGRVSPALNIAWQDQQLRVAGDVLVNRADITLKALAAGAPKPSPDVVIVRNSKGEPVATTASEGGLPLDLHVRVLLGDAISLTGYGLAAGLRGQLLLTQSPSSTLAANGDISLKPNAQFAAYGQRLDIEQGRLLFAGPLSSPDIRLMASREVDGVRVGVTVMGQAPKPTVTLTSDSPMSQDEILSYLVLGRSLGNNTEPSAADKQALALSAALNVTGKTGAIGLLGQRLGISDFAIGTQGDSEATEVAVSGRLSPKLWLSIGRGVFQPSQSVTVRYQINRRLSLEALSALESAITLFYSWRF</sequence>
<proteinExistence type="predicted"/>
<dbReference type="GO" id="GO:0009306">
    <property type="term" value="P:protein secretion"/>
    <property type="evidence" value="ECO:0007669"/>
    <property type="project" value="InterPro"/>
</dbReference>
<protein>
    <submittedName>
        <fullName evidence="7">Uncharacterized protein DUF490</fullName>
    </submittedName>
</protein>
<keyword evidence="8" id="KW-1185">Reference proteome</keyword>
<evidence type="ECO:0000256" key="2">
    <source>
        <dbReference type="ARBA" id="ARBA00022692"/>
    </source>
</evidence>
<dbReference type="EMBL" id="QUNR01000004">
    <property type="protein sequence ID" value="REH36799.1"/>
    <property type="molecule type" value="Genomic_DNA"/>
</dbReference>
<dbReference type="PANTHER" id="PTHR36985:SF1">
    <property type="entry name" value="TRANSLOCATION AND ASSEMBLY MODULE SUBUNIT TAMB"/>
    <property type="match status" value="1"/>
</dbReference>
<dbReference type="Proteomes" id="UP000256774">
    <property type="component" value="Unassembled WGS sequence"/>
</dbReference>
<dbReference type="PANTHER" id="PTHR36985">
    <property type="entry name" value="TRANSLOCATION AND ASSEMBLY MODULE SUBUNIT TAMB"/>
    <property type="match status" value="1"/>
</dbReference>
<evidence type="ECO:0000259" key="6">
    <source>
        <dbReference type="Pfam" id="PF04357"/>
    </source>
</evidence>
<dbReference type="GO" id="GO:0097347">
    <property type="term" value="C:TAM protein secretion complex"/>
    <property type="evidence" value="ECO:0007669"/>
    <property type="project" value="TreeGrafter"/>
</dbReference>
<keyword evidence="3 5" id="KW-1133">Transmembrane helix</keyword>
<feature type="domain" description="Translocation and assembly module TamB C-terminal" evidence="6">
    <location>
        <begin position="646"/>
        <end position="986"/>
    </location>
</feature>
<dbReference type="OrthoDB" id="5555605at2"/>
<keyword evidence="4 5" id="KW-0472">Membrane</keyword>
<name>A0A3E0H2R3_9GAMM</name>
<evidence type="ECO:0000313" key="7">
    <source>
        <dbReference type="EMBL" id="REH36799.1"/>
    </source>
</evidence>
<comment type="subcellular location">
    <subcellularLocation>
        <location evidence="1">Membrane</location>
        <topology evidence="1">Single-pass membrane protein</topology>
    </subcellularLocation>
</comment>